<proteinExistence type="predicted"/>
<dbReference type="GeneID" id="94293054"/>
<dbReference type="AlphaFoldDB" id="A0A836IPB2"/>
<evidence type="ECO:0000313" key="3">
    <source>
        <dbReference type="Proteomes" id="UP000674318"/>
    </source>
</evidence>
<feature type="region of interest" description="Disordered" evidence="1">
    <location>
        <begin position="34"/>
        <end position="54"/>
    </location>
</feature>
<organism evidence="2 3">
    <name type="scientific">Porcisia hertigi</name>
    <dbReference type="NCBI Taxonomy" id="2761500"/>
    <lineage>
        <taxon>Eukaryota</taxon>
        <taxon>Discoba</taxon>
        <taxon>Euglenozoa</taxon>
        <taxon>Kinetoplastea</taxon>
        <taxon>Metakinetoplastina</taxon>
        <taxon>Trypanosomatida</taxon>
        <taxon>Trypanosomatidae</taxon>
        <taxon>Leishmaniinae</taxon>
        <taxon>Porcisia</taxon>
    </lineage>
</organism>
<dbReference type="Proteomes" id="UP000674318">
    <property type="component" value="Unassembled WGS sequence"/>
</dbReference>
<feature type="compositionally biased region" description="Low complexity" evidence="1">
    <location>
        <begin position="313"/>
        <end position="331"/>
    </location>
</feature>
<feature type="region of interest" description="Disordered" evidence="1">
    <location>
        <begin position="226"/>
        <end position="278"/>
    </location>
</feature>
<feature type="region of interest" description="Disordered" evidence="1">
    <location>
        <begin position="313"/>
        <end position="333"/>
    </location>
</feature>
<evidence type="ECO:0000313" key="2">
    <source>
        <dbReference type="EMBL" id="KAG5510137.1"/>
    </source>
</evidence>
<gene>
    <name evidence="2" type="ORF">JKF63_07033</name>
</gene>
<dbReference type="KEGG" id="phet:94293054"/>
<keyword evidence="3" id="KW-1185">Reference proteome</keyword>
<protein>
    <submittedName>
        <fullName evidence="2">Uncharacterized protein</fullName>
    </submittedName>
</protein>
<dbReference type="EMBL" id="JAFJZO010000011">
    <property type="protein sequence ID" value="KAG5510137.1"/>
    <property type="molecule type" value="Genomic_DNA"/>
</dbReference>
<evidence type="ECO:0000256" key="1">
    <source>
        <dbReference type="SAM" id="MobiDB-lite"/>
    </source>
</evidence>
<dbReference type="RefSeq" id="XP_067758986.1">
    <property type="nucleotide sequence ID" value="XM_067902977.1"/>
</dbReference>
<sequence>MFTTEDPQELVVLKTVAFQHATQSLCSRVSAPEAHTTWPPCAASQSRPRQDGRGQMREALHINRSGKPSIPSTTARSAPRFTFKLPVSPAAGRPSAITADDGCCTVSPHSHAARVALEESLWHHEEALRSWANEPAQHVPPGMRDAIGVGVESDVPLSFVDQAGQETLQWHTTRLRLHGQPSADMLSPRVAALTQPHCRVLAQGSVAGIGLPAAVISKRTATAGATVPSKMASPQNAGHGEAPEGLLENSRSEHGYVASTSLSSPAPQPRRDSERSVHLRHTAALALGAPDVLFQDMQPSPYQLPLRMRLSAPAPALPPASTAATSPSPAADATRRTFLDEQAKRYAEWRNRQAAVLHQLAPDMWGRALPHCAALDRQPHVMDCGLRTHTSYVRRSQYDSGVVIV</sequence>
<reference evidence="2 3" key="1">
    <citation type="submission" date="2021-02" db="EMBL/GenBank/DDBJ databases">
        <title>Porcisia hertigi Genome sequencing and assembly.</title>
        <authorList>
            <person name="Almutairi H."/>
            <person name="Gatherer D."/>
        </authorList>
    </citation>
    <scope>NUCLEOTIDE SEQUENCE [LARGE SCALE GENOMIC DNA]</scope>
    <source>
        <strain evidence="2 3">C119</strain>
    </source>
</reference>
<dbReference type="OrthoDB" id="273850at2759"/>
<accession>A0A836IPB2</accession>
<name>A0A836IPB2_9TRYP</name>
<comment type="caution">
    <text evidence="2">The sequence shown here is derived from an EMBL/GenBank/DDBJ whole genome shotgun (WGS) entry which is preliminary data.</text>
</comment>